<dbReference type="SUPFAM" id="SSF52172">
    <property type="entry name" value="CheY-like"/>
    <property type="match status" value="1"/>
</dbReference>
<dbReference type="PANTHER" id="PTHR33525">
    <property type="match status" value="1"/>
</dbReference>
<dbReference type="PROSITE" id="PS51833">
    <property type="entry name" value="HDOD"/>
    <property type="match status" value="1"/>
</dbReference>
<feature type="compositionally biased region" description="Polar residues" evidence="2">
    <location>
        <begin position="177"/>
        <end position="193"/>
    </location>
</feature>
<feature type="domain" description="HDOD" evidence="4">
    <location>
        <begin position="230"/>
        <end position="430"/>
    </location>
</feature>
<feature type="compositionally biased region" description="Basic and acidic residues" evidence="2">
    <location>
        <begin position="472"/>
        <end position="483"/>
    </location>
</feature>
<evidence type="ECO:0000313" key="6">
    <source>
        <dbReference type="Proteomes" id="UP001593833"/>
    </source>
</evidence>
<dbReference type="PANTHER" id="PTHR33525:SF3">
    <property type="entry name" value="RIBONUCLEASE Y"/>
    <property type="match status" value="1"/>
</dbReference>
<dbReference type="InterPro" id="IPR013976">
    <property type="entry name" value="HDOD"/>
</dbReference>
<name>A0ABV6YM37_UNCEI</name>
<sequence length="554" mass="60117">MALKYVLLVHPDLEASLRISAPLQRIGGFSVRKVHSGFDAAVEILSGKYDCLLLHTDTPGLHPVRTIQHIRSLANGSKLTILVIGKSIDERKRLVFKRAGANGIAPEPLKLQVLIPVMRRLLGSEEPQAKPPATAQARPSSQEKLASAQAGRASSQSGQASSQAGQASSSAKKSASETPGQTTSEAADSNPSEVRTVRKALVPRRPARPPLGSAALAEVITDAARRCGRLPGMPPWFSRLDFLIGDVLGDFVSKDVVALDLSLSLAVLRMVNSIYYQAVEPIAGLAQALTRLGHREVAKLYVESRSVRQEVRETVQGFLVNSFWKRNLTVACLAEEIARFGRITATDGIFSAGLLHNVGKLFLIHHYEKEFLEAQDRISRSEPRDGQYTQTCEIEREVFGIDHGRVGFELCQGCRLPSIVAAGTLHHAVHEDAVAALPEARVARIVALAVLLAPLMEGEDAAAGPGGATDTRTGHEPADRPTGGKEVPVLRMTATRTVIRTAPISADMVNNFLYEHAPAWVHELMQRMRLPIGRVTERAQMRVYEAVHKIGLTD</sequence>
<feature type="domain" description="Response regulatory" evidence="3">
    <location>
        <begin position="5"/>
        <end position="122"/>
    </location>
</feature>
<dbReference type="InterPro" id="IPR001789">
    <property type="entry name" value="Sig_transdc_resp-reg_receiver"/>
</dbReference>
<feature type="region of interest" description="Disordered" evidence="2">
    <location>
        <begin position="126"/>
        <end position="194"/>
    </location>
</feature>
<dbReference type="EMBL" id="JBHPKH010000144">
    <property type="protein sequence ID" value="MFC1573383.1"/>
    <property type="molecule type" value="Genomic_DNA"/>
</dbReference>
<comment type="caution">
    <text evidence="5">The sequence shown here is derived from an EMBL/GenBank/DDBJ whole genome shotgun (WGS) entry which is preliminary data.</text>
</comment>
<dbReference type="Gene3D" id="3.40.50.2300">
    <property type="match status" value="1"/>
</dbReference>
<dbReference type="PROSITE" id="PS50110">
    <property type="entry name" value="RESPONSE_REGULATORY"/>
    <property type="match status" value="1"/>
</dbReference>
<evidence type="ECO:0000259" key="3">
    <source>
        <dbReference type="PROSITE" id="PS50110"/>
    </source>
</evidence>
<evidence type="ECO:0000313" key="5">
    <source>
        <dbReference type="EMBL" id="MFC1573383.1"/>
    </source>
</evidence>
<gene>
    <name evidence="5" type="ORF">ACFL6M_07275</name>
</gene>
<comment type="caution">
    <text evidence="1">Lacks conserved residue(s) required for the propagation of feature annotation.</text>
</comment>
<feature type="compositionally biased region" description="Low complexity" evidence="2">
    <location>
        <begin position="146"/>
        <end position="173"/>
    </location>
</feature>
<evidence type="ECO:0000256" key="2">
    <source>
        <dbReference type="SAM" id="MobiDB-lite"/>
    </source>
</evidence>
<dbReference type="Proteomes" id="UP001593833">
    <property type="component" value="Unassembled WGS sequence"/>
</dbReference>
<dbReference type="InterPro" id="IPR052340">
    <property type="entry name" value="RNase_Y/CdgJ"/>
</dbReference>
<accession>A0ABV6YM37</accession>
<feature type="region of interest" description="Disordered" evidence="2">
    <location>
        <begin position="460"/>
        <end position="485"/>
    </location>
</feature>
<keyword evidence="6" id="KW-1185">Reference proteome</keyword>
<protein>
    <submittedName>
        <fullName evidence="5">HDOD domain-containing protein</fullName>
    </submittedName>
</protein>
<evidence type="ECO:0000259" key="4">
    <source>
        <dbReference type="PROSITE" id="PS51833"/>
    </source>
</evidence>
<evidence type="ECO:0000256" key="1">
    <source>
        <dbReference type="PROSITE-ProRule" id="PRU00169"/>
    </source>
</evidence>
<proteinExistence type="predicted"/>
<organism evidence="5 6">
    <name type="scientific">Eiseniibacteriota bacterium</name>
    <dbReference type="NCBI Taxonomy" id="2212470"/>
    <lineage>
        <taxon>Bacteria</taxon>
        <taxon>Candidatus Eiseniibacteriota</taxon>
    </lineage>
</organism>
<dbReference type="Pfam" id="PF08668">
    <property type="entry name" value="HDOD"/>
    <property type="match status" value="1"/>
</dbReference>
<dbReference type="InterPro" id="IPR011006">
    <property type="entry name" value="CheY-like_superfamily"/>
</dbReference>
<dbReference type="Gene3D" id="1.10.3210.10">
    <property type="entry name" value="Hypothetical protein af1432"/>
    <property type="match status" value="1"/>
</dbReference>
<reference evidence="5 6" key="1">
    <citation type="submission" date="2024-09" db="EMBL/GenBank/DDBJ databases">
        <authorList>
            <person name="D'Angelo T."/>
        </authorList>
    </citation>
    <scope>NUCLEOTIDE SEQUENCE [LARGE SCALE GENOMIC DNA]</scope>
    <source>
        <strain evidence="5">SAG AM-320-E07</strain>
    </source>
</reference>
<dbReference type="SUPFAM" id="SSF109604">
    <property type="entry name" value="HD-domain/PDEase-like"/>
    <property type="match status" value="1"/>
</dbReference>